<organism evidence="1 2">
    <name type="scientific">Streptosporangium carneum</name>
    <dbReference type="NCBI Taxonomy" id="47481"/>
    <lineage>
        <taxon>Bacteria</taxon>
        <taxon>Bacillati</taxon>
        <taxon>Actinomycetota</taxon>
        <taxon>Actinomycetes</taxon>
        <taxon>Streptosporangiales</taxon>
        <taxon>Streptosporangiaceae</taxon>
        <taxon>Streptosporangium</taxon>
    </lineage>
</organism>
<dbReference type="Proteomes" id="UP001143474">
    <property type="component" value="Unassembled WGS sequence"/>
</dbReference>
<accession>A0A9W6MD74</accession>
<proteinExistence type="predicted"/>
<dbReference type="AlphaFoldDB" id="A0A9W6MD74"/>
<sequence>MRPTELGGLLLAHAVVVTTVVDEFEALLAGEASGLTVGFMGEAAGTLTSRLLDGARRASGREIRLRRFDFDDPSCGLLTGASDLAVVWPWCGRR</sequence>
<gene>
    <name evidence="1" type="ORF">GCM10017600_32870</name>
</gene>
<reference evidence="1" key="2">
    <citation type="submission" date="2023-01" db="EMBL/GenBank/DDBJ databases">
        <authorList>
            <person name="Sun Q."/>
            <person name="Evtushenko L."/>
        </authorList>
    </citation>
    <scope>NUCLEOTIDE SEQUENCE</scope>
    <source>
        <strain evidence="1">VKM Ac-2007</strain>
    </source>
</reference>
<name>A0A9W6MD74_9ACTN</name>
<dbReference type="RefSeq" id="WP_271218328.1">
    <property type="nucleotide sequence ID" value="NZ_BAAAVD010000028.1"/>
</dbReference>
<dbReference type="EMBL" id="BSEV01000006">
    <property type="protein sequence ID" value="GLK09881.1"/>
    <property type="molecule type" value="Genomic_DNA"/>
</dbReference>
<comment type="caution">
    <text evidence="1">The sequence shown here is derived from an EMBL/GenBank/DDBJ whole genome shotgun (WGS) entry which is preliminary data.</text>
</comment>
<reference evidence="1" key="1">
    <citation type="journal article" date="2014" name="Int. J. Syst. Evol. Microbiol.">
        <title>Complete genome sequence of Corynebacterium casei LMG S-19264T (=DSM 44701T), isolated from a smear-ripened cheese.</title>
        <authorList>
            <consortium name="US DOE Joint Genome Institute (JGI-PGF)"/>
            <person name="Walter F."/>
            <person name="Albersmeier A."/>
            <person name="Kalinowski J."/>
            <person name="Ruckert C."/>
        </authorList>
    </citation>
    <scope>NUCLEOTIDE SEQUENCE</scope>
    <source>
        <strain evidence="1">VKM Ac-2007</strain>
    </source>
</reference>
<protein>
    <submittedName>
        <fullName evidence="1">Uncharacterized protein</fullName>
    </submittedName>
</protein>
<evidence type="ECO:0000313" key="1">
    <source>
        <dbReference type="EMBL" id="GLK09881.1"/>
    </source>
</evidence>
<evidence type="ECO:0000313" key="2">
    <source>
        <dbReference type="Proteomes" id="UP001143474"/>
    </source>
</evidence>
<keyword evidence="2" id="KW-1185">Reference proteome</keyword>